<dbReference type="OrthoDB" id="531564at2759"/>
<reference evidence="1" key="1">
    <citation type="submission" date="2020-01" db="EMBL/GenBank/DDBJ databases">
        <title>Genome sequence of Kobresia littledalei, the first chromosome-level genome in the family Cyperaceae.</title>
        <authorList>
            <person name="Qu G."/>
        </authorList>
    </citation>
    <scope>NUCLEOTIDE SEQUENCE</scope>
    <source>
        <strain evidence="1">C.B.Clarke</strain>
        <tissue evidence="1">Leaf</tissue>
    </source>
</reference>
<evidence type="ECO:0000313" key="1">
    <source>
        <dbReference type="EMBL" id="KAF3324895.1"/>
    </source>
</evidence>
<dbReference type="EMBL" id="SWLB01000021">
    <property type="protein sequence ID" value="KAF3324895.1"/>
    <property type="molecule type" value="Genomic_DNA"/>
</dbReference>
<keyword evidence="1" id="KW-0830">Ubiquinone</keyword>
<comment type="caution">
    <text evidence="1">The sequence shown here is derived from an EMBL/GenBank/DDBJ whole genome shotgun (WGS) entry which is preliminary data.</text>
</comment>
<dbReference type="AlphaFoldDB" id="A0A833QDL7"/>
<name>A0A833QDL7_9POAL</name>
<organism evidence="1 2">
    <name type="scientific">Carex littledalei</name>
    <dbReference type="NCBI Taxonomy" id="544730"/>
    <lineage>
        <taxon>Eukaryota</taxon>
        <taxon>Viridiplantae</taxon>
        <taxon>Streptophyta</taxon>
        <taxon>Embryophyta</taxon>
        <taxon>Tracheophyta</taxon>
        <taxon>Spermatophyta</taxon>
        <taxon>Magnoliopsida</taxon>
        <taxon>Liliopsida</taxon>
        <taxon>Poales</taxon>
        <taxon>Cyperaceae</taxon>
        <taxon>Cyperoideae</taxon>
        <taxon>Cariceae</taxon>
        <taxon>Carex</taxon>
        <taxon>Carex subgen. Euthyceras</taxon>
    </lineage>
</organism>
<accession>A0A833QDL7</accession>
<evidence type="ECO:0000313" key="2">
    <source>
        <dbReference type="Proteomes" id="UP000623129"/>
    </source>
</evidence>
<keyword evidence="2" id="KW-1185">Reference proteome</keyword>
<gene>
    <name evidence="1" type="ORF">FCM35_KLT11052</name>
</gene>
<dbReference type="GO" id="GO:0005743">
    <property type="term" value="C:mitochondrial inner membrane"/>
    <property type="evidence" value="ECO:0007669"/>
    <property type="project" value="InterPro"/>
</dbReference>
<dbReference type="PANTHER" id="PTHR36987">
    <property type="entry name" value="NADH DEHYDROGENASE [UBIQUINONE] 1 BETA SUBCOMPLEX SUBUNIT 2-LIKE"/>
    <property type="match status" value="1"/>
</dbReference>
<dbReference type="PANTHER" id="PTHR36987:SF1">
    <property type="entry name" value="NADH DEHYDROGENASE [UBIQUINONE] 1 BETA SUBCOMPLEX SUBUNIT 2"/>
    <property type="match status" value="1"/>
</dbReference>
<dbReference type="GO" id="GO:0045271">
    <property type="term" value="C:respiratory chain complex I"/>
    <property type="evidence" value="ECO:0007669"/>
    <property type="project" value="InterPro"/>
</dbReference>
<proteinExistence type="predicted"/>
<sequence length="116" mass="13255">MGGAGHGGTTYKGYTIGNPARWHSATGKGLCAVMWFWILYRAKQDGPVVLGWRHPWEGHGDHSDGHGDELRILELLHVDFGHYRFINYWELGGISGRHFLGPEKTIFLWPWRTRQA</sequence>
<protein>
    <submittedName>
        <fullName evidence="1">NADH dehydrogenase [ubiquinone] 1 beta subcomplex subunit 2</fullName>
    </submittedName>
</protein>
<dbReference type="Proteomes" id="UP000623129">
    <property type="component" value="Unassembled WGS sequence"/>
</dbReference>
<dbReference type="InterPro" id="IPR044980">
    <property type="entry name" value="NDUFB2_plant/fungi"/>
</dbReference>